<sequence>MTAQVLENLFAHQHNSKEVAWQEYEAAKQHFREICRSRVIGDPEHHQRFRDAMDRQELAREAWQNVLQKEKR</sequence>
<dbReference type="RefSeq" id="WP_088255371.1">
    <property type="nucleotide sequence ID" value="NZ_NIDE01000005.1"/>
</dbReference>
<dbReference type="AlphaFoldDB" id="A0A225DRA1"/>
<reference evidence="2" key="1">
    <citation type="submission" date="2017-06" db="EMBL/GenBank/DDBJ databases">
        <title>Genome analysis of Fimbriiglobus ruber SP5, the first member of the order Planctomycetales with confirmed chitinolytic capability.</title>
        <authorList>
            <person name="Ravin N.V."/>
            <person name="Rakitin A.L."/>
            <person name="Ivanova A.A."/>
            <person name="Beletsky A.V."/>
            <person name="Kulichevskaya I.S."/>
            <person name="Mardanov A.V."/>
            <person name="Dedysh S.N."/>
        </authorList>
    </citation>
    <scope>NUCLEOTIDE SEQUENCE [LARGE SCALE GENOMIC DNA]</scope>
    <source>
        <strain evidence="2">SP5</strain>
    </source>
</reference>
<name>A0A225DRA1_9BACT</name>
<organism evidence="1 2">
    <name type="scientific">Fimbriiglobus ruber</name>
    <dbReference type="NCBI Taxonomy" id="1908690"/>
    <lineage>
        <taxon>Bacteria</taxon>
        <taxon>Pseudomonadati</taxon>
        <taxon>Planctomycetota</taxon>
        <taxon>Planctomycetia</taxon>
        <taxon>Gemmatales</taxon>
        <taxon>Gemmataceae</taxon>
        <taxon>Fimbriiglobus</taxon>
    </lineage>
</organism>
<gene>
    <name evidence="1" type="ORF">FRUB_04242</name>
</gene>
<proteinExistence type="predicted"/>
<comment type="caution">
    <text evidence="1">The sequence shown here is derived from an EMBL/GenBank/DDBJ whole genome shotgun (WGS) entry which is preliminary data.</text>
</comment>
<accession>A0A225DRA1</accession>
<keyword evidence="2" id="KW-1185">Reference proteome</keyword>
<dbReference type="EMBL" id="NIDE01000005">
    <property type="protein sequence ID" value="OWK42164.1"/>
    <property type="molecule type" value="Genomic_DNA"/>
</dbReference>
<evidence type="ECO:0000313" key="2">
    <source>
        <dbReference type="Proteomes" id="UP000214646"/>
    </source>
</evidence>
<protein>
    <submittedName>
        <fullName evidence="1">Uncharacterized protein</fullName>
    </submittedName>
</protein>
<evidence type="ECO:0000313" key="1">
    <source>
        <dbReference type="EMBL" id="OWK42164.1"/>
    </source>
</evidence>
<dbReference type="Proteomes" id="UP000214646">
    <property type="component" value="Unassembled WGS sequence"/>
</dbReference>